<sequence length="163" mass="19355">MLMISKMPMHKFIFQKYSLIHRNSFKQEYQLIQNYISDCKKTIAQLKEQSNQIKDEMESMRDKTERNISALENQFSDACATKSRQLKEDYVAYSTESYRLNKEISKLTKEKLQLEDDSLKLLQRIVRLEKQMQGVEMELVCENDEALQSQLRGTFRNTKSITH</sequence>
<name>A0A8J8NG34_HALGN</name>
<keyword evidence="1" id="KW-0175">Coiled coil</keyword>
<dbReference type="AlphaFoldDB" id="A0A8J8NG34"/>
<dbReference type="OrthoDB" id="288585at2759"/>
<proteinExistence type="predicted"/>
<accession>A0A8J8NG34</accession>
<evidence type="ECO:0000256" key="1">
    <source>
        <dbReference type="SAM" id="Coils"/>
    </source>
</evidence>
<comment type="caution">
    <text evidence="2">The sequence shown here is derived from an EMBL/GenBank/DDBJ whole genome shotgun (WGS) entry which is preliminary data.</text>
</comment>
<keyword evidence="3" id="KW-1185">Reference proteome</keyword>
<gene>
    <name evidence="2" type="ORF">FGO68_gene4065</name>
</gene>
<dbReference type="Proteomes" id="UP000785679">
    <property type="component" value="Unassembled WGS sequence"/>
</dbReference>
<dbReference type="EMBL" id="RRYP01016967">
    <property type="protein sequence ID" value="TNV74461.1"/>
    <property type="molecule type" value="Genomic_DNA"/>
</dbReference>
<evidence type="ECO:0000313" key="2">
    <source>
        <dbReference type="EMBL" id="TNV74461.1"/>
    </source>
</evidence>
<evidence type="ECO:0000313" key="3">
    <source>
        <dbReference type="Proteomes" id="UP000785679"/>
    </source>
</evidence>
<feature type="coiled-coil region" evidence="1">
    <location>
        <begin position="36"/>
        <end position="145"/>
    </location>
</feature>
<reference evidence="2" key="1">
    <citation type="submission" date="2019-06" db="EMBL/GenBank/DDBJ databases">
        <authorList>
            <person name="Zheng W."/>
        </authorList>
    </citation>
    <scope>NUCLEOTIDE SEQUENCE</scope>
    <source>
        <strain evidence="2">QDHG01</strain>
    </source>
</reference>
<organism evidence="2 3">
    <name type="scientific">Halteria grandinella</name>
    <dbReference type="NCBI Taxonomy" id="5974"/>
    <lineage>
        <taxon>Eukaryota</taxon>
        <taxon>Sar</taxon>
        <taxon>Alveolata</taxon>
        <taxon>Ciliophora</taxon>
        <taxon>Intramacronucleata</taxon>
        <taxon>Spirotrichea</taxon>
        <taxon>Stichotrichia</taxon>
        <taxon>Sporadotrichida</taxon>
        <taxon>Halteriidae</taxon>
        <taxon>Halteria</taxon>
    </lineage>
</organism>
<protein>
    <submittedName>
        <fullName evidence="2">Uncharacterized protein</fullName>
    </submittedName>
</protein>